<protein>
    <submittedName>
        <fullName evidence="1">G8657 protein</fullName>
    </submittedName>
</protein>
<sequence length="458" mass="50341">MVELLDLPNGVLELIASKVTTGSSRYEASWGAAAASCRRLHNLQITSEYVEAKGLQRLPWLLPRLTYAKAIQITMDSSTKDSCATTLLLHEIERLLGSASSNLPRLQVLALKLWSSDADLAQLLIPWIPELLTGVGALQVLEYDVAKIPCPPVLSRLPLKHLVLKVTPDVDLTGVLEDVAHCQLLESLSIDTIRGSDHCANNTYPELPGMDLRGAVKLQHVKLSGFTAGASRELALPPGCALCLQGYYRPVQCWSRLGVAGRDAVTALSVWPHHQCGEADIAAVQVWPKGLDEFPNLQFLELEGLQLNRELDLGIFARVPRIKVRTRGDLLVSVPVGSWELLDLEGHVWKVSFADLHSFVRSVPAFAFTLPSDHTEFAEQLAEACRFVSVPLHERQHAMRVGGCFARYSSSPPFYRQMTKLSTDERYVQSIHSDSAVLWGAWPADPVQSAVAGLTPVE</sequence>
<proteinExistence type="predicted"/>
<dbReference type="EMBL" id="CAXHTA020000015">
    <property type="protein sequence ID" value="CAL5225872.1"/>
    <property type="molecule type" value="Genomic_DNA"/>
</dbReference>
<gene>
    <name evidence="1" type="primary">g8657</name>
    <name evidence="1" type="ORF">VP750_LOCUS7778</name>
</gene>
<name>A0ABP1G3J9_9CHLO</name>
<evidence type="ECO:0000313" key="1">
    <source>
        <dbReference type="EMBL" id="CAL5225872.1"/>
    </source>
</evidence>
<comment type="caution">
    <text evidence="1">The sequence shown here is derived from an EMBL/GenBank/DDBJ whole genome shotgun (WGS) entry which is preliminary data.</text>
</comment>
<organism evidence="1 2">
    <name type="scientific">Coccomyxa viridis</name>
    <dbReference type="NCBI Taxonomy" id="1274662"/>
    <lineage>
        <taxon>Eukaryota</taxon>
        <taxon>Viridiplantae</taxon>
        <taxon>Chlorophyta</taxon>
        <taxon>core chlorophytes</taxon>
        <taxon>Trebouxiophyceae</taxon>
        <taxon>Trebouxiophyceae incertae sedis</taxon>
        <taxon>Coccomyxaceae</taxon>
        <taxon>Coccomyxa</taxon>
    </lineage>
</organism>
<keyword evidence="2" id="KW-1185">Reference proteome</keyword>
<dbReference type="SUPFAM" id="SSF52047">
    <property type="entry name" value="RNI-like"/>
    <property type="match status" value="1"/>
</dbReference>
<evidence type="ECO:0000313" key="2">
    <source>
        <dbReference type="Proteomes" id="UP001497392"/>
    </source>
</evidence>
<reference evidence="1 2" key="1">
    <citation type="submission" date="2024-06" db="EMBL/GenBank/DDBJ databases">
        <authorList>
            <person name="Kraege A."/>
            <person name="Thomma B."/>
        </authorList>
    </citation>
    <scope>NUCLEOTIDE SEQUENCE [LARGE SCALE GENOMIC DNA]</scope>
</reference>
<accession>A0ABP1G3J9</accession>
<dbReference type="Proteomes" id="UP001497392">
    <property type="component" value="Unassembled WGS sequence"/>
</dbReference>